<name>A0ABD2QA85_9PLAT</name>
<organism evidence="1 2">
    <name type="scientific">Cichlidogyrus casuarinus</name>
    <dbReference type="NCBI Taxonomy" id="1844966"/>
    <lineage>
        <taxon>Eukaryota</taxon>
        <taxon>Metazoa</taxon>
        <taxon>Spiralia</taxon>
        <taxon>Lophotrochozoa</taxon>
        <taxon>Platyhelminthes</taxon>
        <taxon>Monogenea</taxon>
        <taxon>Monopisthocotylea</taxon>
        <taxon>Dactylogyridea</taxon>
        <taxon>Ancyrocephalidae</taxon>
        <taxon>Cichlidogyrus</taxon>
    </lineage>
</organism>
<dbReference type="Proteomes" id="UP001626550">
    <property type="component" value="Unassembled WGS sequence"/>
</dbReference>
<protein>
    <submittedName>
        <fullName evidence="1">Uncharacterized protein</fullName>
    </submittedName>
</protein>
<dbReference type="EMBL" id="JBJKFK010000535">
    <property type="protein sequence ID" value="KAL3316471.1"/>
    <property type="molecule type" value="Genomic_DNA"/>
</dbReference>
<keyword evidence="2" id="KW-1185">Reference proteome</keyword>
<comment type="caution">
    <text evidence="1">The sequence shown here is derived from an EMBL/GenBank/DDBJ whole genome shotgun (WGS) entry which is preliminary data.</text>
</comment>
<sequence length="164" mass="18950">MPIPDHSLSKGNRKIIEDLSERIENVLIRIDDEAGIFDPQTDQQKNFFTGAIIQVPVDLIKEGLVELKKNKFAEFGESLSEDHEKIVVIVLRNKYYQEEGWFTKFTSVNDETQLEGHLEDFLRNEVATRMLEYADALKKEARGVQFQLATKTDLDAIRMCAFLR</sequence>
<evidence type="ECO:0000313" key="2">
    <source>
        <dbReference type="Proteomes" id="UP001626550"/>
    </source>
</evidence>
<reference evidence="1 2" key="1">
    <citation type="submission" date="2024-11" db="EMBL/GenBank/DDBJ databases">
        <title>Adaptive evolution of stress response genes in parasites aligns with host niche diversity.</title>
        <authorList>
            <person name="Hahn C."/>
            <person name="Resl P."/>
        </authorList>
    </citation>
    <scope>NUCLEOTIDE SEQUENCE [LARGE SCALE GENOMIC DNA]</scope>
    <source>
        <strain evidence="1">EGGRZ-B1_66</strain>
        <tissue evidence="1">Body</tissue>
    </source>
</reference>
<dbReference type="AlphaFoldDB" id="A0ABD2QA85"/>
<gene>
    <name evidence="1" type="ORF">Ciccas_004879</name>
</gene>
<evidence type="ECO:0000313" key="1">
    <source>
        <dbReference type="EMBL" id="KAL3316471.1"/>
    </source>
</evidence>
<proteinExistence type="predicted"/>
<accession>A0ABD2QA85</accession>